<organism evidence="1 2">
    <name type="scientific">Nakamurella endophytica</name>
    <dbReference type="NCBI Taxonomy" id="1748367"/>
    <lineage>
        <taxon>Bacteria</taxon>
        <taxon>Bacillati</taxon>
        <taxon>Actinomycetota</taxon>
        <taxon>Actinomycetes</taxon>
        <taxon>Nakamurellales</taxon>
        <taxon>Nakamurellaceae</taxon>
        <taxon>Nakamurella</taxon>
    </lineage>
</organism>
<dbReference type="Proteomes" id="UP000655208">
    <property type="component" value="Unassembled WGS sequence"/>
</dbReference>
<dbReference type="EMBL" id="BMNA01000002">
    <property type="protein sequence ID" value="GGL92020.1"/>
    <property type="molecule type" value="Genomic_DNA"/>
</dbReference>
<dbReference type="AlphaFoldDB" id="A0A917SQZ6"/>
<comment type="caution">
    <text evidence="1">The sequence shown here is derived from an EMBL/GenBank/DDBJ whole genome shotgun (WGS) entry which is preliminary data.</text>
</comment>
<protein>
    <submittedName>
        <fullName evidence="1">Uncharacterized protein</fullName>
    </submittedName>
</protein>
<dbReference type="RefSeq" id="WP_188940386.1">
    <property type="nucleotide sequence ID" value="NZ_BMNA01000002.1"/>
</dbReference>
<reference evidence="1" key="1">
    <citation type="journal article" date="2014" name="Int. J. Syst. Evol. Microbiol.">
        <title>Complete genome sequence of Corynebacterium casei LMG S-19264T (=DSM 44701T), isolated from a smear-ripened cheese.</title>
        <authorList>
            <consortium name="US DOE Joint Genome Institute (JGI-PGF)"/>
            <person name="Walter F."/>
            <person name="Albersmeier A."/>
            <person name="Kalinowski J."/>
            <person name="Ruckert C."/>
        </authorList>
    </citation>
    <scope>NUCLEOTIDE SEQUENCE</scope>
    <source>
        <strain evidence="1">CGMCC 4.7308</strain>
    </source>
</reference>
<evidence type="ECO:0000313" key="2">
    <source>
        <dbReference type="Proteomes" id="UP000655208"/>
    </source>
</evidence>
<sequence>MTAHPRSPSVPAALPRIWAAATAGYGLVLLAGGERASRWDGLGSGVPPAMVRLLGGRLLVQSGLVLRWPIRPVCLACAAVEALHAASMAVVAVASHRFRRAAAVSGSVATCSALAGLRSGLRR</sequence>
<evidence type="ECO:0000313" key="1">
    <source>
        <dbReference type="EMBL" id="GGL92020.1"/>
    </source>
</evidence>
<accession>A0A917SQZ6</accession>
<gene>
    <name evidence="1" type="ORF">GCM10011594_09730</name>
</gene>
<name>A0A917SQZ6_9ACTN</name>
<reference evidence="1" key="2">
    <citation type="submission" date="2020-09" db="EMBL/GenBank/DDBJ databases">
        <authorList>
            <person name="Sun Q."/>
            <person name="Zhou Y."/>
        </authorList>
    </citation>
    <scope>NUCLEOTIDE SEQUENCE</scope>
    <source>
        <strain evidence="1">CGMCC 4.7308</strain>
    </source>
</reference>
<keyword evidence="2" id="KW-1185">Reference proteome</keyword>
<proteinExistence type="predicted"/>